<protein>
    <recommendedName>
        <fullName evidence="3">SnoaL-like domain-containing protein</fullName>
    </recommendedName>
</protein>
<dbReference type="Proteomes" id="UP000621386">
    <property type="component" value="Unassembled WGS sequence"/>
</dbReference>
<organism evidence="1 2">
    <name type="scientific">Streptomyces musisoli</name>
    <dbReference type="NCBI Taxonomy" id="2802280"/>
    <lineage>
        <taxon>Bacteria</taxon>
        <taxon>Bacillati</taxon>
        <taxon>Actinomycetota</taxon>
        <taxon>Actinomycetes</taxon>
        <taxon>Kitasatosporales</taxon>
        <taxon>Streptomycetaceae</taxon>
        <taxon>Streptomyces</taxon>
    </lineage>
</organism>
<comment type="caution">
    <text evidence="1">The sequence shown here is derived from an EMBL/GenBank/DDBJ whole genome shotgun (WGS) entry which is preliminary data.</text>
</comment>
<evidence type="ECO:0000313" key="2">
    <source>
        <dbReference type="Proteomes" id="UP000621386"/>
    </source>
</evidence>
<sequence>MTTTTRATVSAYHQARLSGDIPAAARTLADTFHFQSPLMASGSHHDHLSGLEAFLGIVTGVDLVSELYGESEATLVYDVHTSLPTIGTQRTAEHFHLSDGRIDSIRLIFDATPWHAVMQAIGPS</sequence>
<reference evidence="1 2" key="1">
    <citation type="submission" date="2021-01" db="EMBL/GenBank/DDBJ databases">
        <title>WGS of actinomycetes isolated from Thailand.</title>
        <authorList>
            <person name="Thawai C."/>
        </authorList>
    </citation>
    <scope>NUCLEOTIDE SEQUENCE [LARGE SCALE GENOMIC DNA]</scope>
    <source>
        <strain evidence="1 2">CH5-8</strain>
    </source>
</reference>
<name>A0ABS1PF46_9ACTN</name>
<accession>A0ABS1PF46</accession>
<evidence type="ECO:0008006" key="3">
    <source>
        <dbReference type="Google" id="ProtNLM"/>
    </source>
</evidence>
<evidence type="ECO:0000313" key="1">
    <source>
        <dbReference type="EMBL" id="MBL1110707.1"/>
    </source>
</evidence>
<proteinExistence type="predicted"/>
<dbReference type="Gene3D" id="3.10.450.50">
    <property type="match status" value="1"/>
</dbReference>
<dbReference type="SUPFAM" id="SSF54427">
    <property type="entry name" value="NTF2-like"/>
    <property type="match status" value="1"/>
</dbReference>
<gene>
    <name evidence="1" type="ORF">JK361_40300</name>
</gene>
<dbReference type="EMBL" id="JAERRH010000059">
    <property type="protein sequence ID" value="MBL1110707.1"/>
    <property type="molecule type" value="Genomic_DNA"/>
</dbReference>
<dbReference type="RefSeq" id="WP_201828162.1">
    <property type="nucleotide sequence ID" value="NZ_JAERRH010000059.1"/>
</dbReference>
<dbReference type="InterPro" id="IPR032710">
    <property type="entry name" value="NTF2-like_dom_sf"/>
</dbReference>
<keyword evidence="2" id="KW-1185">Reference proteome</keyword>